<dbReference type="OrthoDB" id="5298532at2"/>
<evidence type="ECO:0000313" key="3">
    <source>
        <dbReference type="Proteomes" id="UP000320496"/>
    </source>
</evidence>
<dbReference type="EMBL" id="CP036275">
    <property type="protein sequence ID" value="QDU39194.1"/>
    <property type="molecule type" value="Genomic_DNA"/>
</dbReference>
<accession>A0A517Z9N2</accession>
<feature type="region of interest" description="Disordered" evidence="1">
    <location>
        <begin position="325"/>
        <end position="362"/>
    </location>
</feature>
<organism evidence="2 3">
    <name type="scientific">Maioricimonas rarisocia</name>
    <dbReference type="NCBI Taxonomy" id="2528026"/>
    <lineage>
        <taxon>Bacteria</taxon>
        <taxon>Pseudomonadati</taxon>
        <taxon>Planctomycetota</taxon>
        <taxon>Planctomycetia</taxon>
        <taxon>Planctomycetales</taxon>
        <taxon>Planctomycetaceae</taxon>
        <taxon>Maioricimonas</taxon>
    </lineage>
</organism>
<dbReference type="AlphaFoldDB" id="A0A517Z9N2"/>
<evidence type="ECO:0000256" key="1">
    <source>
        <dbReference type="SAM" id="MobiDB-lite"/>
    </source>
</evidence>
<evidence type="ECO:0000313" key="2">
    <source>
        <dbReference type="EMBL" id="QDU39194.1"/>
    </source>
</evidence>
<dbReference type="KEGG" id="mri:Mal4_35310"/>
<dbReference type="Proteomes" id="UP000320496">
    <property type="component" value="Chromosome"/>
</dbReference>
<gene>
    <name evidence="2" type="ORF">Mal4_35310</name>
</gene>
<feature type="compositionally biased region" description="Basic and acidic residues" evidence="1">
    <location>
        <begin position="1"/>
        <end position="25"/>
    </location>
</feature>
<dbReference type="RefSeq" id="WP_145370402.1">
    <property type="nucleotide sequence ID" value="NZ_CP036275.1"/>
</dbReference>
<protein>
    <submittedName>
        <fullName evidence="2">Uncharacterized protein</fullName>
    </submittedName>
</protein>
<feature type="region of interest" description="Disordered" evidence="1">
    <location>
        <begin position="1"/>
        <end position="30"/>
    </location>
</feature>
<feature type="compositionally biased region" description="Polar residues" evidence="1">
    <location>
        <begin position="326"/>
        <end position="340"/>
    </location>
</feature>
<keyword evidence="3" id="KW-1185">Reference proteome</keyword>
<proteinExistence type="predicted"/>
<name>A0A517Z9N2_9PLAN</name>
<sequence length="570" mass="64012">MSDANNSDRDRDLDREPGNGDEKSSPDPATVRRSLPHAIIAVVAARYLCQIHRFYPGAIESNEGNQLFEELLSRLTFYFALGGLPVWPEYMPRPTLASPDAEQTLDWILNALLSWHPDWDDSRQGRDAQTAWLQKVVNDADGKCEPEVRRLSDRVIDIAVVDCRIPSPRDDASFQTPQRSLRMLMLYWHRCRTIVMNEVDAPIGARPHGLLDLIVNLKVRLTHYCDLLSSYDGIPEVKRTILDLLSSLIEGDFGDLSVAPDWTRTRVQQVENILQTLRLTVGGHDDDLTLPEQAFLTEVDRAVREYGVRLQREWDERLAAADRAGTLTTANSQGTETGESAASGKSAPSDAASSKGEPVDSCPACGGERTADDRGSLCRQCRTHKGKVAELWRAVLFHDACLKRGDTQNAERAWSRLRSLGWLTLRDAAQRVLNSTEEGEKLFDRIRGRLTTNADEWNELLDRPLGDLLPLVESSCETSAPAGDRDGDAGEPVEEDTGQLQYVTLDQCAALVGRTKDTLYRWLRKDPHAPEPDVEGGGGKHHEFLWSRIRPWLENKSGRRLPERFPVWPR</sequence>
<reference evidence="2 3" key="1">
    <citation type="submission" date="2019-02" db="EMBL/GenBank/DDBJ databases">
        <title>Deep-cultivation of Planctomycetes and their phenomic and genomic characterization uncovers novel biology.</title>
        <authorList>
            <person name="Wiegand S."/>
            <person name="Jogler M."/>
            <person name="Boedeker C."/>
            <person name="Pinto D."/>
            <person name="Vollmers J."/>
            <person name="Rivas-Marin E."/>
            <person name="Kohn T."/>
            <person name="Peeters S.H."/>
            <person name="Heuer A."/>
            <person name="Rast P."/>
            <person name="Oberbeckmann S."/>
            <person name="Bunk B."/>
            <person name="Jeske O."/>
            <person name="Meyerdierks A."/>
            <person name="Storesund J.E."/>
            <person name="Kallscheuer N."/>
            <person name="Luecker S."/>
            <person name="Lage O.M."/>
            <person name="Pohl T."/>
            <person name="Merkel B.J."/>
            <person name="Hornburger P."/>
            <person name="Mueller R.-W."/>
            <person name="Bruemmer F."/>
            <person name="Labrenz M."/>
            <person name="Spormann A.M."/>
            <person name="Op den Camp H."/>
            <person name="Overmann J."/>
            <person name="Amann R."/>
            <person name="Jetten M.S.M."/>
            <person name="Mascher T."/>
            <person name="Medema M.H."/>
            <person name="Devos D.P."/>
            <person name="Kaster A.-K."/>
            <person name="Ovreas L."/>
            <person name="Rohde M."/>
            <person name="Galperin M.Y."/>
            <person name="Jogler C."/>
        </authorList>
    </citation>
    <scope>NUCLEOTIDE SEQUENCE [LARGE SCALE GENOMIC DNA]</scope>
    <source>
        <strain evidence="2 3">Mal4</strain>
    </source>
</reference>